<evidence type="ECO:0000313" key="9">
    <source>
        <dbReference type="Proteomes" id="UP000030661"/>
    </source>
</evidence>
<evidence type="ECO:0000259" key="6">
    <source>
        <dbReference type="Pfam" id="PF00206"/>
    </source>
</evidence>
<accession>A0A081C2Q9</accession>
<comment type="subcellular location">
    <subcellularLocation>
        <location evidence="5">Cytoplasm</location>
    </subcellularLocation>
</comment>
<comment type="similarity">
    <text evidence="5">Belongs to the lyase 1 family. Argininosuccinate lyase subfamily.</text>
</comment>
<dbReference type="HAMAP" id="MF_00006">
    <property type="entry name" value="Arg_succ_lyase"/>
    <property type="match status" value="1"/>
</dbReference>
<evidence type="ECO:0000313" key="8">
    <source>
        <dbReference type="EMBL" id="GAK58864.1"/>
    </source>
</evidence>
<dbReference type="GO" id="GO:0004056">
    <property type="term" value="F:argininosuccinate lyase activity"/>
    <property type="evidence" value="ECO:0007669"/>
    <property type="project" value="UniProtKB-UniRule"/>
</dbReference>
<dbReference type="InterPro" id="IPR020557">
    <property type="entry name" value="Fumarate_lyase_CS"/>
</dbReference>
<dbReference type="Pfam" id="PF14698">
    <property type="entry name" value="ASL_C2"/>
    <property type="match status" value="1"/>
</dbReference>
<keyword evidence="5" id="KW-0963">Cytoplasm</keyword>
<dbReference type="PROSITE" id="PS00163">
    <property type="entry name" value="FUMARATE_LYASES"/>
    <property type="match status" value="1"/>
</dbReference>
<comment type="pathway">
    <text evidence="1 5">Amino-acid biosynthesis; L-arginine biosynthesis; L-arginine from L-ornithine and carbamoyl phosphate: step 3/3.</text>
</comment>
<keyword evidence="9" id="KW-1185">Reference proteome</keyword>
<dbReference type="FunFam" id="1.10.40.30:FF:000001">
    <property type="entry name" value="Argininosuccinate lyase"/>
    <property type="match status" value="1"/>
</dbReference>
<dbReference type="EC" id="4.3.2.1" evidence="2 5"/>
<evidence type="ECO:0000256" key="2">
    <source>
        <dbReference type="ARBA" id="ARBA00012338"/>
    </source>
</evidence>
<dbReference type="STRING" id="1499967.U27_05839"/>
<dbReference type="CDD" id="cd01359">
    <property type="entry name" value="Argininosuccinate_lyase"/>
    <property type="match status" value="1"/>
</dbReference>
<keyword evidence="5 8" id="KW-0456">Lyase</keyword>
<proteinExistence type="inferred from homology"/>
<dbReference type="InterPro" id="IPR022761">
    <property type="entry name" value="Fumarate_lyase_N"/>
</dbReference>
<organism evidence="8">
    <name type="scientific">Vecturithrix granuli</name>
    <dbReference type="NCBI Taxonomy" id="1499967"/>
    <lineage>
        <taxon>Bacteria</taxon>
        <taxon>Candidatus Moduliflexota</taxon>
        <taxon>Candidatus Vecturitrichia</taxon>
        <taxon>Candidatus Vecturitrichales</taxon>
        <taxon>Candidatus Vecturitrichaceae</taxon>
        <taxon>Candidatus Vecturithrix</taxon>
    </lineage>
</organism>
<protein>
    <recommendedName>
        <fullName evidence="2 5">Argininosuccinate lyase</fullName>
        <shortName evidence="5">ASAL</shortName>
        <ecNumber evidence="2 5">4.3.2.1</ecNumber>
    </recommendedName>
    <alternativeName>
        <fullName evidence="5">Arginosuccinase</fullName>
    </alternativeName>
</protein>
<dbReference type="AlphaFoldDB" id="A0A081C2Q9"/>
<evidence type="ECO:0000259" key="7">
    <source>
        <dbReference type="Pfam" id="PF14698"/>
    </source>
</evidence>
<dbReference type="InterPro" id="IPR029419">
    <property type="entry name" value="Arg_succ_lyase_C"/>
</dbReference>
<dbReference type="HOGENOM" id="CLU_027272_2_3_0"/>
<dbReference type="Gene3D" id="1.20.200.10">
    <property type="entry name" value="Fumarase/aspartase (Central domain)"/>
    <property type="match status" value="1"/>
</dbReference>
<dbReference type="eggNOG" id="COG0165">
    <property type="taxonomic scope" value="Bacteria"/>
</dbReference>
<feature type="domain" description="Fumarate lyase N-terminal" evidence="6">
    <location>
        <begin position="7"/>
        <end position="301"/>
    </location>
</feature>
<dbReference type="InterPro" id="IPR000362">
    <property type="entry name" value="Fumarate_lyase_fam"/>
</dbReference>
<dbReference type="PANTHER" id="PTHR43814:SF1">
    <property type="entry name" value="ARGININOSUCCINATE LYASE"/>
    <property type="match status" value="1"/>
</dbReference>
<dbReference type="PRINTS" id="PR00149">
    <property type="entry name" value="FUMRATELYASE"/>
</dbReference>
<dbReference type="Gene3D" id="1.10.275.10">
    <property type="entry name" value="Fumarase/aspartase (N-terminal domain)"/>
    <property type="match status" value="1"/>
</dbReference>
<dbReference type="FunFam" id="1.10.275.10:FF:000002">
    <property type="entry name" value="Argininosuccinate lyase"/>
    <property type="match status" value="1"/>
</dbReference>
<dbReference type="NCBIfam" id="TIGR00838">
    <property type="entry name" value="argH"/>
    <property type="match status" value="1"/>
</dbReference>
<dbReference type="InterPro" id="IPR009049">
    <property type="entry name" value="Argininosuccinate_lyase"/>
</dbReference>
<gene>
    <name evidence="5" type="primary">argH</name>
    <name evidence="8" type="ORF">U27_05839</name>
</gene>
<dbReference type="GO" id="GO:0005829">
    <property type="term" value="C:cytosol"/>
    <property type="evidence" value="ECO:0007669"/>
    <property type="project" value="TreeGrafter"/>
</dbReference>
<dbReference type="InterPro" id="IPR008948">
    <property type="entry name" value="L-Aspartase-like"/>
</dbReference>
<dbReference type="PRINTS" id="PR00145">
    <property type="entry name" value="ARGSUCLYASE"/>
</dbReference>
<dbReference type="GO" id="GO:0042450">
    <property type="term" value="P:L-arginine biosynthetic process via ornithine"/>
    <property type="evidence" value="ECO:0007669"/>
    <property type="project" value="UniProtKB-UniRule"/>
</dbReference>
<feature type="domain" description="Argininosuccinate lyase C-terminal" evidence="7">
    <location>
        <begin position="364"/>
        <end position="432"/>
    </location>
</feature>
<dbReference type="PANTHER" id="PTHR43814">
    <property type="entry name" value="ARGININOSUCCINATE LYASE"/>
    <property type="match status" value="1"/>
</dbReference>
<evidence type="ECO:0000256" key="1">
    <source>
        <dbReference type="ARBA" id="ARBA00004941"/>
    </source>
</evidence>
<dbReference type="FunFam" id="1.20.200.10:FF:000015">
    <property type="entry name" value="argininosuccinate lyase isoform X2"/>
    <property type="match status" value="1"/>
</dbReference>
<keyword evidence="4 5" id="KW-0028">Amino-acid biosynthesis</keyword>
<dbReference type="SUPFAM" id="SSF48557">
    <property type="entry name" value="L-aspartase-like"/>
    <property type="match status" value="1"/>
</dbReference>
<evidence type="ECO:0000256" key="5">
    <source>
        <dbReference type="HAMAP-Rule" id="MF_00006"/>
    </source>
</evidence>
<name>A0A081C2Q9_VECG1</name>
<keyword evidence="3 5" id="KW-0055">Arginine biosynthesis</keyword>
<dbReference type="EMBL" id="DF820468">
    <property type="protein sequence ID" value="GAK58864.1"/>
    <property type="molecule type" value="Genomic_DNA"/>
</dbReference>
<dbReference type="UniPathway" id="UPA00068">
    <property type="reaction ID" value="UER00114"/>
</dbReference>
<dbReference type="InterPro" id="IPR024083">
    <property type="entry name" value="Fumarase/histidase_N"/>
</dbReference>
<dbReference type="Gene3D" id="1.10.40.30">
    <property type="entry name" value="Fumarase/aspartase (C-terminal domain)"/>
    <property type="match status" value="1"/>
</dbReference>
<evidence type="ECO:0000256" key="4">
    <source>
        <dbReference type="ARBA" id="ARBA00022605"/>
    </source>
</evidence>
<reference evidence="8" key="1">
    <citation type="journal article" date="2015" name="PeerJ">
        <title>First genomic representation of candidate bacterial phylum KSB3 points to enhanced environmental sensing as a trigger of wastewater bulking.</title>
        <authorList>
            <person name="Sekiguchi Y."/>
            <person name="Ohashi A."/>
            <person name="Parks D.H."/>
            <person name="Yamauchi T."/>
            <person name="Tyson G.W."/>
            <person name="Hugenholtz P."/>
        </authorList>
    </citation>
    <scope>NUCLEOTIDE SEQUENCE [LARGE SCALE GENOMIC DNA]</scope>
</reference>
<evidence type="ECO:0000256" key="3">
    <source>
        <dbReference type="ARBA" id="ARBA00022571"/>
    </source>
</evidence>
<dbReference type="Proteomes" id="UP000030661">
    <property type="component" value="Unassembled WGS sequence"/>
</dbReference>
<comment type="catalytic activity">
    <reaction evidence="5">
        <text>2-(N(omega)-L-arginino)succinate = fumarate + L-arginine</text>
        <dbReference type="Rhea" id="RHEA:24020"/>
        <dbReference type="ChEBI" id="CHEBI:29806"/>
        <dbReference type="ChEBI" id="CHEBI:32682"/>
        <dbReference type="ChEBI" id="CHEBI:57472"/>
        <dbReference type="EC" id="4.3.2.1"/>
    </reaction>
</comment>
<dbReference type="Pfam" id="PF00206">
    <property type="entry name" value="Lyase_1"/>
    <property type="match status" value="1"/>
</dbReference>
<sequence>MGKTWGGRFGQETHALVEELTASIHYDQNLYVWDILGSKAHARMLTACGVLTQPDLEAILRGLDEVQQEIEAGKLEFTNRLEDIHTHVEHRLIEKIGEPGRKLHTARSRNDQVATDFRLYLRNEVDQILALLHNFQCTLVALAEQHVDTLFPGYTHLQRAQPIVFGHHLLAYYEMLQRDSARFRECRQRINVLPLGVAALAGTSYPIDRQAVARELGFDQVAANSLDAVSDRDFAIEFSAHAAILMMHLSRLCEELILWSSIEFGFIELSDAFCTGSSIMPQKKNPDVAELIRGKTGRVYGHLMSLLTLMKSLPLTYNRDMQEDKEPVFDIAATLNISLRVFPEMLRNMKVNNVQIAQTLEGGFMTATEVADYLVRRGVSFRTAHGIVGELIRYSLGAGKTLQELSLEEYQRISEKFDEAVLDVVTPQQAVNCKTSVGGTAPHNVFRAIQAAKDQLGIH</sequence>